<evidence type="ECO:0000313" key="2">
    <source>
        <dbReference type="Proteomes" id="UP000295169"/>
    </source>
</evidence>
<dbReference type="Gene3D" id="2.40.50.100">
    <property type="match status" value="1"/>
</dbReference>
<sequence length="85" mass="9294">MALLEGFVKALSGSDLTITRACGPEYCLSLDGSNLKVGDKITFGVRPELIQTTNTEGSPFKVRLDVSEHLGADTYCHVRHRTAKR</sequence>
<dbReference type="SUPFAM" id="SSF50331">
    <property type="entry name" value="MOP-like"/>
    <property type="match status" value="1"/>
</dbReference>
<dbReference type="AlphaFoldDB" id="A0A4R1NUF0"/>
<organism evidence="1 2">
    <name type="scientific">Azotobacter chroococcum</name>
    <dbReference type="NCBI Taxonomy" id="353"/>
    <lineage>
        <taxon>Bacteria</taxon>
        <taxon>Pseudomonadati</taxon>
        <taxon>Pseudomonadota</taxon>
        <taxon>Gammaproteobacteria</taxon>
        <taxon>Pseudomonadales</taxon>
        <taxon>Pseudomonadaceae</taxon>
        <taxon>Azotobacter</taxon>
    </lineage>
</organism>
<dbReference type="Proteomes" id="UP000295169">
    <property type="component" value="Unassembled WGS sequence"/>
</dbReference>
<name>A0A4R1NUF0_9GAMM</name>
<comment type="caution">
    <text evidence="1">The sequence shown here is derived from an EMBL/GenBank/DDBJ whole genome shotgun (WGS) entry which is preliminary data.</text>
</comment>
<proteinExistence type="predicted"/>
<reference evidence="1 2" key="1">
    <citation type="submission" date="2019-03" db="EMBL/GenBank/DDBJ databases">
        <title>Genomic Encyclopedia of Type Strains, Phase IV (KMG-IV): sequencing the most valuable type-strain genomes for metagenomic binning, comparative biology and taxonomic classification.</title>
        <authorList>
            <person name="Goeker M."/>
        </authorList>
    </citation>
    <scope>NUCLEOTIDE SEQUENCE [LARGE SCALE GENOMIC DNA]</scope>
    <source>
        <strain evidence="1 2">DSM 2286</strain>
    </source>
</reference>
<gene>
    <name evidence="1" type="ORF">EV691_15715</name>
</gene>
<dbReference type="InterPro" id="IPR012340">
    <property type="entry name" value="NA-bd_OB-fold"/>
</dbReference>
<dbReference type="Gene3D" id="2.40.50.140">
    <property type="entry name" value="Nucleic acid-binding proteins"/>
    <property type="match status" value="1"/>
</dbReference>
<dbReference type="InterPro" id="IPR008995">
    <property type="entry name" value="Mo/tungstate-bd_C_term_dom"/>
</dbReference>
<protein>
    <submittedName>
        <fullName evidence="1">Uncharacterized protein</fullName>
    </submittedName>
</protein>
<evidence type="ECO:0000313" key="1">
    <source>
        <dbReference type="EMBL" id="TCL15572.1"/>
    </source>
</evidence>
<dbReference type="EMBL" id="SMMU01000057">
    <property type="protein sequence ID" value="TCL15572.1"/>
    <property type="molecule type" value="Genomic_DNA"/>
</dbReference>
<accession>A0A4R1NUF0</accession>